<feature type="compositionally biased region" description="Polar residues" evidence="1">
    <location>
        <begin position="1"/>
        <end position="10"/>
    </location>
</feature>
<accession>A0AAV6VNY2</accession>
<dbReference type="Proteomes" id="UP000827092">
    <property type="component" value="Unassembled WGS sequence"/>
</dbReference>
<keyword evidence="3" id="KW-1185">Reference proteome</keyword>
<evidence type="ECO:0000313" key="3">
    <source>
        <dbReference type="Proteomes" id="UP000827092"/>
    </source>
</evidence>
<dbReference type="EMBL" id="JAFNEN010000046">
    <property type="protein sequence ID" value="KAG8197968.1"/>
    <property type="molecule type" value="Genomic_DNA"/>
</dbReference>
<name>A0AAV6VNY2_9ARAC</name>
<dbReference type="AlphaFoldDB" id="A0AAV6VNY2"/>
<feature type="compositionally biased region" description="Polar residues" evidence="1">
    <location>
        <begin position="54"/>
        <end position="69"/>
    </location>
</feature>
<organism evidence="2 3">
    <name type="scientific">Oedothorax gibbosus</name>
    <dbReference type="NCBI Taxonomy" id="931172"/>
    <lineage>
        <taxon>Eukaryota</taxon>
        <taxon>Metazoa</taxon>
        <taxon>Ecdysozoa</taxon>
        <taxon>Arthropoda</taxon>
        <taxon>Chelicerata</taxon>
        <taxon>Arachnida</taxon>
        <taxon>Araneae</taxon>
        <taxon>Araneomorphae</taxon>
        <taxon>Entelegynae</taxon>
        <taxon>Araneoidea</taxon>
        <taxon>Linyphiidae</taxon>
        <taxon>Erigoninae</taxon>
        <taxon>Oedothorax</taxon>
    </lineage>
</organism>
<protein>
    <submittedName>
        <fullName evidence="2">Uncharacterized protein</fullName>
    </submittedName>
</protein>
<comment type="caution">
    <text evidence="2">The sequence shown here is derived from an EMBL/GenBank/DDBJ whole genome shotgun (WGS) entry which is preliminary data.</text>
</comment>
<gene>
    <name evidence="2" type="ORF">JTE90_029363</name>
</gene>
<evidence type="ECO:0000313" key="2">
    <source>
        <dbReference type="EMBL" id="KAG8197968.1"/>
    </source>
</evidence>
<evidence type="ECO:0000256" key="1">
    <source>
        <dbReference type="SAM" id="MobiDB-lite"/>
    </source>
</evidence>
<feature type="region of interest" description="Disordered" evidence="1">
    <location>
        <begin position="1"/>
        <end position="69"/>
    </location>
</feature>
<reference evidence="2 3" key="1">
    <citation type="journal article" date="2022" name="Nat. Ecol. Evol.">
        <title>A masculinizing supergene underlies an exaggerated male reproductive morph in a spider.</title>
        <authorList>
            <person name="Hendrickx F."/>
            <person name="De Corte Z."/>
            <person name="Sonet G."/>
            <person name="Van Belleghem S.M."/>
            <person name="Kostlbacher S."/>
            <person name="Vangestel C."/>
        </authorList>
    </citation>
    <scope>NUCLEOTIDE SEQUENCE [LARGE SCALE GENOMIC DNA]</scope>
    <source>
        <strain evidence="2">W744_W776</strain>
    </source>
</reference>
<sequence>MSNLLLNSCNGDPLQKAHECDDETSFEVTPEFGYEELEEVSSSITKSSEEENPSGFQSSMVNQETQSDNQTEVFGRVYRNNIYHGTYNILNRLRHHTSDEHIIRPSGEANEKFHQRDPYRQRGQKRLEDTYNGPL</sequence>
<feature type="compositionally biased region" description="Basic and acidic residues" evidence="1">
    <location>
        <begin position="102"/>
        <end position="129"/>
    </location>
</feature>
<proteinExistence type="predicted"/>
<feature type="region of interest" description="Disordered" evidence="1">
    <location>
        <begin position="102"/>
        <end position="135"/>
    </location>
</feature>